<keyword evidence="1" id="KW-0472">Membrane</keyword>
<keyword evidence="1" id="KW-1133">Transmembrane helix</keyword>
<proteinExistence type="predicted"/>
<protein>
    <recommendedName>
        <fullName evidence="2">2TM domain-containing protein</fullName>
    </recommendedName>
</protein>
<dbReference type="RefSeq" id="WP_099152242.1">
    <property type="nucleotide sequence ID" value="NZ_PDUD01000026.1"/>
</dbReference>
<evidence type="ECO:0000313" key="3">
    <source>
        <dbReference type="EMBL" id="PHN04216.1"/>
    </source>
</evidence>
<dbReference type="EMBL" id="PDUD01000026">
    <property type="protein sequence ID" value="PHN04216.1"/>
    <property type="molecule type" value="Genomic_DNA"/>
</dbReference>
<keyword evidence="4" id="KW-1185">Reference proteome</keyword>
<organism evidence="3 4">
    <name type="scientific">Flavilitoribacter nigricans (strain ATCC 23147 / DSM 23189 / NBRC 102662 / NCIMB 1420 / SS-2)</name>
    <name type="common">Lewinella nigricans</name>
    <dbReference type="NCBI Taxonomy" id="1122177"/>
    <lineage>
        <taxon>Bacteria</taxon>
        <taxon>Pseudomonadati</taxon>
        <taxon>Bacteroidota</taxon>
        <taxon>Saprospiria</taxon>
        <taxon>Saprospirales</taxon>
        <taxon>Lewinellaceae</taxon>
        <taxon>Flavilitoribacter</taxon>
    </lineage>
</organism>
<sequence>MCQRNQDRYSRRKQASEKIKFYRHLRSFIIFNIIMAGLWVAGSGLAGLWAIARIWGIFVAVHYIKVNGLPGTKGWLSKDWEDWMEAREKRRWDNEPETIVDEPFEMKQPQWRERDLV</sequence>
<dbReference type="Pfam" id="PF13239">
    <property type="entry name" value="2TM"/>
    <property type="match status" value="1"/>
</dbReference>
<gene>
    <name evidence="3" type="ORF">CRP01_21895</name>
</gene>
<dbReference type="OrthoDB" id="8965954at2"/>
<feature type="domain" description="2TM" evidence="2">
    <location>
        <begin position="12"/>
        <end position="83"/>
    </location>
</feature>
<accession>A0A2D0N752</accession>
<dbReference type="InterPro" id="IPR025698">
    <property type="entry name" value="2TM_dom"/>
</dbReference>
<evidence type="ECO:0000256" key="1">
    <source>
        <dbReference type="SAM" id="Phobius"/>
    </source>
</evidence>
<feature type="transmembrane region" description="Helical" evidence="1">
    <location>
        <begin position="21"/>
        <end position="40"/>
    </location>
</feature>
<dbReference type="Proteomes" id="UP000223913">
    <property type="component" value="Unassembled WGS sequence"/>
</dbReference>
<dbReference type="AlphaFoldDB" id="A0A2D0N752"/>
<comment type="caution">
    <text evidence="3">The sequence shown here is derived from an EMBL/GenBank/DDBJ whole genome shotgun (WGS) entry which is preliminary data.</text>
</comment>
<evidence type="ECO:0000313" key="4">
    <source>
        <dbReference type="Proteomes" id="UP000223913"/>
    </source>
</evidence>
<evidence type="ECO:0000259" key="2">
    <source>
        <dbReference type="Pfam" id="PF13239"/>
    </source>
</evidence>
<keyword evidence="1" id="KW-0812">Transmembrane</keyword>
<reference evidence="3 4" key="1">
    <citation type="submission" date="2017-10" db="EMBL/GenBank/DDBJ databases">
        <title>The draft genome sequence of Lewinella nigricans NBRC 102662.</title>
        <authorList>
            <person name="Wang K."/>
        </authorList>
    </citation>
    <scope>NUCLEOTIDE SEQUENCE [LARGE SCALE GENOMIC DNA]</scope>
    <source>
        <strain evidence="3 4">NBRC 102662</strain>
    </source>
</reference>
<name>A0A2D0N752_FLAN2</name>